<dbReference type="GO" id="GO:0030170">
    <property type="term" value="F:pyridoxal phosphate binding"/>
    <property type="evidence" value="ECO:0007669"/>
    <property type="project" value="InterPro"/>
</dbReference>
<dbReference type="PIRSF" id="PIRSF001434">
    <property type="entry name" value="CGS"/>
    <property type="match status" value="1"/>
</dbReference>
<dbReference type="PROSITE" id="PS00868">
    <property type="entry name" value="CYS_MET_METAB_PP"/>
    <property type="match status" value="1"/>
</dbReference>
<dbReference type="InterPro" id="IPR015421">
    <property type="entry name" value="PyrdxlP-dep_Trfase_major"/>
</dbReference>
<dbReference type="GO" id="GO:0016846">
    <property type="term" value="F:carbon-sulfur lyase activity"/>
    <property type="evidence" value="ECO:0007669"/>
    <property type="project" value="TreeGrafter"/>
</dbReference>
<keyword evidence="10" id="KW-1185">Reference proteome</keyword>
<organism evidence="9 10">
    <name type="scientific">Stichopus japonicus</name>
    <name type="common">Sea cucumber</name>
    <dbReference type="NCBI Taxonomy" id="307972"/>
    <lineage>
        <taxon>Eukaryota</taxon>
        <taxon>Metazoa</taxon>
        <taxon>Echinodermata</taxon>
        <taxon>Eleutherozoa</taxon>
        <taxon>Echinozoa</taxon>
        <taxon>Holothuroidea</taxon>
        <taxon>Aspidochirotacea</taxon>
        <taxon>Aspidochirotida</taxon>
        <taxon>Stichopodidae</taxon>
        <taxon>Apostichopus</taxon>
    </lineage>
</organism>
<dbReference type="FunFam" id="3.90.1150.10:FF:000008">
    <property type="entry name" value="Cystathionine gamma-synthase"/>
    <property type="match status" value="1"/>
</dbReference>
<gene>
    <name evidence="9" type="ORF">BSL78_01515</name>
</gene>
<keyword evidence="4 7" id="KW-0663">Pyridoxal phosphate</keyword>
<evidence type="ECO:0000256" key="6">
    <source>
        <dbReference type="ARBA" id="ARBA00029853"/>
    </source>
</evidence>
<evidence type="ECO:0000256" key="8">
    <source>
        <dbReference type="RuleBase" id="RU362118"/>
    </source>
</evidence>
<evidence type="ECO:0000256" key="4">
    <source>
        <dbReference type="ARBA" id="ARBA00022898"/>
    </source>
</evidence>
<evidence type="ECO:0000256" key="7">
    <source>
        <dbReference type="PIRSR" id="PIRSR001434-2"/>
    </source>
</evidence>
<dbReference type="InterPro" id="IPR054542">
    <property type="entry name" value="Cys_met_metab_PP"/>
</dbReference>
<accession>A0A2G8LMR9</accession>
<dbReference type="CDD" id="cd00614">
    <property type="entry name" value="CGS_like"/>
    <property type="match status" value="1"/>
</dbReference>
<proteinExistence type="inferred from homology"/>
<name>A0A2G8LMR9_STIJA</name>
<dbReference type="InterPro" id="IPR015424">
    <property type="entry name" value="PyrdxlP-dep_Trfase"/>
</dbReference>
<dbReference type="OrthoDB" id="3512640at2759"/>
<feature type="modified residue" description="N6-(pyridoxal phosphate)lysine" evidence="7">
    <location>
        <position position="265"/>
    </location>
</feature>
<dbReference type="PANTHER" id="PTHR11808:SF80">
    <property type="entry name" value="CYSTATHIONINE GAMMA-LYASE"/>
    <property type="match status" value="1"/>
</dbReference>
<reference evidence="9 10" key="1">
    <citation type="journal article" date="2017" name="PLoS Biol.">
        <title>The sea cucumber genome provides insights into morphological evolution and visceral regeneration.</title>
        <authorList>
            <person name="Zhang X."/>
            <person name="Sun L."/>
            <person name="Yuan J."/>
            <person name="Sun Y."/>
            <person name="Gao Y."/>
            <person name="Zhang L."/>
            <person name="Li S."/>
            <person name="Dai H."/>
            <person name="Hamel J.F."/>
            <person name="Liu C."/>
            <person name="Yu Y."/>
            <person name="Liu S."/>
            <person name="Lin W."/>
            <person name="Guo K."/>
            <person name="Jin S."/>
            <person name="Xu P."/>
            <person name="Storey K.B."/>
            <person name="Huan P."/>
            <person name="Zhang T."/>
            <person name="Zhou Y."/>
            <person name="Zhang J."/>
            <person name="Lin C."/>
            <person name="Li X."/>
            <person name="Xing L."/>
            <person name="Huo D."/>
            <person name="Sun M."/>
            <person name="Wang L."/>
            <person name="Mercier A."/>
            <person name="Li F."/>
            <person name="Yang H."/>
            <person name="Xiang J."/>
        </authorList>
    </citation>
    <scope>NUCLEOTIDE SEQUENCE [LARGE SCALE GENOMIC DNA]</scope>
    <source>
        <strain evidence="9">Shaxun</strain>
        <tissue evidence="9">Muscle</tissue>
    </source>
</reference>
<keyword evidence="5 9" id="KW-0456">Lyase</keyword>
<evidence type="ECO:0000313" key="10">
    <source>
        <dbReference type="Proteomes" id="UP000230750"/>
    </source>
</evidence>
<dbReference type="Proteomes" id="UP000230750">
    <property type="component" value="Unassembled WGS sequence"/>
</dbReference>
<dbReference type="Gene3D" id="3.40.640.10">
    <property type="entry name" value="Type I PLP-dependent aspartate aminotransferase-like (Major domain)"/>
    <property type="match status" value="1"/>
</dbReference>
<dbReference type="STRING" id="307972.A0A2G8LMR9"/>
<dbReference type="AlphaFoldDB" id="A0A2G8LMR9"/>
<dbReference type="UniPathway" id="UPA00136">
    <property type="reaction ID" value="UER00202"/>
</dbReference>
<sequence>MGDSTRPLRVDTTFPVNELFTRKMEEVRDYPDDVRMETVMVSSQPRLMGQENCMPVIPSISVSATHQFKKAELYGDCVAVSSVDKLNRRLKVISLVSPLSQVLKVAPNGYIYHRLGSHSTEAAAHVINNLEGGEGATLFSSGMSAITTTFLAILKSGDHVIVPDPVYAGVFTFFKHMAGRYGIESTFVPACEIEEYRKAIKPNTKLFFGETPTNPTIGVLDLDAFAALTKSVPNAISMVDSTFASPYNVQTLRHGIDIVVHSTTKYLGGHHDHMGGVMCSSDPKLFFYISEFQKQLGTIQGAFDAFLLMRGIKTLAVRMEKHATNAMKVATFLEGHPKVAKVYYPGLKSHPYHEVAKKQMKTFGGMVTFIMHNKKSAEKLVDSLKIILLAVSLGGIESLVEHPASMTHGPYLMTDEERKKGGIDEGLIRFSVGIEDGDDLVNDLKQALEKV</sequence>
<evidence type="ECO:0000256" key="3">
    <source>
        <dbReference type="ARBA" id="ARBA00012085"/>
    </source>
</evidence>
<comment type="caution">
    <text evidence="9">The sequence shown here is derived from an EMBL/GenBank/DDBJ whole genome shotgun (WGS) entry which is preliminary data.</text>
</comment>
<dbReference type="InterPro" id="IPR015422">
    <property type="entry name" value="PyrdxlP-dep_Trfase_small"/>
</dbReference>
<comment type="cofactor">
    <cofactor evidence="1 8">
        <name>pyridoxal 5'-phosphate</name>
        <dbReference type="ChEBI" id="CHEBI:597326"/>
    </cofactor>
</comment>
<evidence type="ECO:0000256" key="2">
    <source>
        <dbReference type="ARBA" id="ARBA00005038"/>
    </source>
</evidence>
<comment type="similarity">
    <text evidence="8">Belongs to the trans-sulfuration enzymes family.</text>
</comment>
<evidence type="ECO:0000256" key="1">
    <source>
        <dbReference type="ARBA" id="ARBA00001933"/>
    </source>
</evidence>
<protein>
    <recommendedName>
        <fullName evidence="3">cystathionine gamma-lyase</fullName>
        <ecNumber evidence="3">4.4.1.1</ecNumber>
    </recommendedName>
    <alternativeName>
        <fullName evidence="6">Gamma-cystathionase</fullName>
    </alternativeName>
</protein>
<dbReference type="FunFam" id="3.40.640.10:FF:000046">
    <property type="entry name" value="Cystathionine gamma-lyase"/>
    <property type="match status" value="1"/>
</dbReference>
<evidence type="ECO:0000256" key="5">
    <source>
        <dbReference type="ARBA" id="ARBA00023239"/>
    </source>
</evidence>
<dbReference type="InterPro" id="IPR000277">
    <property type="entry name" value="Cys/Met-Metab_PyrdxlP-dep_enz"/>
</dbReference>
<dbReference type="EC" id="4.4.1.1" evidence="3"/>
<dbReference type="Gene3D" id="3.90.1150.10">
    <property type="entry name" value="Aspartate Aminotransferase, domain 1"/>
    <property type="match status" value="1"/>
</dbReference>
<evidence type="ECO:0000313" key="9">
    <source>
        <dbReference type="EMBL" id="PIK61502.1"/>
    </source>
</evidence>
<dbReference type="SUPFAM" id="SSF53383">
    <property type="entry name" value="PLP-dependent transferases"/>
    <property type="match status" value="1"/>
</dbReference>
<dbReference type="GO" id="GO:0019346">
    <property type="term" value="P:transsulfuration"/>
    <property type="evidence" value="ECO:0007669"/>
    <property type="project" value="InterPro"/>
</dbReference>
<dbReference type="PANTHER" id="PTHR11808">
    <property type="entry name" value="TRANS-SULFURATION ENZYME FAMILY MEMBER"/>
    <property type="match status" value="1"/>
</dbReference>
<dbReference type="GO" id="GO:0019344">
    <property type="term" value="P:cysteine biosynthetic process"/>
    <property type="evidence" value="ECO:0007669"/>
    <property type="project" value="UniProtKB-UniPathway"/>
</dbReference>
<comment type="pathway">
    <text evidence="2">Amino-acid biosynthesis; L-cysteine biosynthesis; L-cysteine from L-homocysteine and L-serine: step 2/2.</text>
</comment>
<dbReference type="GO" id="GO:0005737">
    <property type="term" value="C:cytoplasm"/>
    <property type="evidence" value="ECO:0007669"/>
    <property type="project" value="TreeGrafter"/>
</dbReference>
<dbReference type="Pfam" id="PF01053">
    <property type="entry name" value="Cys_Met_Meta_PP"/>
    <property type="match status" value="1"/>
</dbReference>
<dbReference type="EMBL" id="MRZV01000030">
    <property type="protein sequence ID" value="PIK61502.1"/>
    <property type="molecule type" value="Genomic_DNA"/>
</dbReference>